<gene>
    <name evidence="8" type="primary">rpsC</name>
    <name evidence="11" type="ORF">AUK13_00300</name>
</gene>
<dbReference type="InterPro" id="IPR001351">
    <property type="entry name" value="Ribosomal_uS3_C"/>
</dbReference>
<name>A0A1J5FNY7_9BACT</name>
<dbReference type="NCBIfam" id="TIGR01009">
    <property type="entry name" value="rpsC_bact"/>
    <property type="match status" value="1"/>
</dbReference>
<evidence type="ECO:0000256" key="5">
    <source>
        <dbReference type="ARBA" id="ARBA00023274"/>
    </source>
</evidence>
<dbReference type="Proteomes" id="UP000183922">
    <property type="component" value="Unassembled WGS sequence"/>
</dbReference>
<dbReference type="PANTHER" id="PTHR11760:SF19">
    <property type="entry name" value="SMALL RIBOSOMAL SUBUNIT PROTEIN US3C"/>
    <property type="match status" value="1"/>
</dbReference>
<dbReference type="InterPro" id="IPR004087">
    <property type="entry name" value="KH_dom"/>
</dbReference>
<keyword evidence="5 8" id="KW-0687">Ribonucleoprotein</keyword>
<dbReference type="Gene3D" id="3.30.300.20">
    <property type="match status" value="1"/>
</dbReference>
<dbReference type="GO" id="GO:0019843">
    <property type="term" value="F:rRNA binding"/>
    <property type="evidence" value="ECO:0007669"/>
    <property type="project" value="UniProtKB-UniRule"/>
</dbReference>
<keyword evidence="3 8" id="KW-0694">RNA-binding</keyword>
<organism evidence="11 12">
    <name type="scientific">Candidatus Kuenenbacteria bacterium CG2_30_39_24</name>
    <dbReference type="NCBI Taxonomy" id="1805236"/>
    <lineage>
        <taxon>Bacteria</taxon>
        <taxon>Candidatus Kueneniibacteriota</taxon>
    </lineage>
</organism>
<comment type="subunit">
    <text evidence="8">Part of the 30S ribosomal subunit. Forms a tight complex with proteins S10 and S14.</text>
</comment>
<dbReference type="InterPro" id="IPR005704">
    <property type="entry name" value="Ribosomal_uS3_bac-typ"/>
</dbReference>
<dbReference type="STRING" id="1805236.AUK13_00300"/>
<evidence type="ECO:0000256" key="9">
    <source>
        <dbReference type="RuleBase" id="RU003624"/>
    </source>
</evidence>
<dbReference type="InterPro" id="IPR009019">
    <property type="entry name" value="KH_sf_prok-type"/>
</dbReference>
<evidence type="ECO:0000313" key="12">
    <source>
        <dbReference type="Proteomes" id="UP000183922"/>
    </source>
</evidence>
<dbReference type="SUPFAM" id="SSF54814">
    <property type="entry name" value="Prokaryotic type KH domain (KH-domain type II)"/>
    <property type="match status" value="1"/>
</dbReference>
<dbReference type="SMART" id="SM00322">
    <property type="entry name" value="KH"/>
    <property type="match status" value="1"/>
</dbReference>
<dbReference type="InterPro" id="IPR036419">
    <property type="entry name" value="Ribosomal_S3_C_sf"/>
</dbReference>
<keyword evidence="2 8" id="KW-0699">rRNA-binding</keyword>
<dbReference type="Pfam" id="PF07650">
    <property type="entry name" value="KH_2"/>
    <property type="match status" value="1"/>
</dbReference>
<comment type="caution">
    <text evidence="11">The sequence shown here is derived from an EMBL/GenBank/DDBJ whole genome shotgun (WGS) entry which is preliminary data.</text>
</comment>
<evidence type="ECO:0000256" key="8">
    <source>
        <dbReference type="HAMAP-Rule" id="MF_01309"/>
    </source>
</evidence>
<accession>A0A1J5FNY7</accession>
<proteinExistence type="inferred from homology"/>
<dbReference type="CDD" id="cd02412">
    <property type="entry name" value="KH-II_30S_S3"/>
    <property type="match status" value="1"/>
</dbReference>
<comment type="similarity">
    <text evidence="1 8 9">Belongs to the universal ribosomal protein uS3 family.</text>
</comment>
<feature type="domain" description="KH type-2" evidence="10">
    <location>
        <begin position="38"/>
        <end position="110"/>
    </location>
</feature>
<dbReference type="GO" id="GO:0006412">
    <property type="term" value="P:translation"/>
    <property type="evidence" value="ECO:0007669"/>
    <property type="project" value="UniProtKB-UniRule"/>
</dbReference>
<dbReference type="HAMAP" id="MF_01309_B">
    <property type="entry name" value="Ribosomal_uS3_B"/>
    <property type="match status" value="1"/>
</dbReference>
<dbReference type="AlphaFoldDB" id="A0A1J5FNY7"/>
<keyword evidence="4 8" id="KW-0689">Ribosomal protein</keyword>
<dbReference type="GO" id="GO:0003735">
    <property type="term" value="F:structural constituent of ribosome"/>
    <property type="evidence" value="ECO:0007669"/>
    <property type="project" value="InterPro"/>
</dbReference>
<dbReference type="FunFam" id="3.30.300.20:FF:000001">
    <property type="entry name" value="30S ribosomal protein S3"/>
    <property type="match status" value="1"/>
</dbReference>
<dbReference type="InterPro" id="IPR057258">
    <property type="entry name" value="Ribosomal_uS3"/>
</dbReference>
<evidence type="ECO:0000256" key="3">
    <source>
        <dbReference type="ARBA" id="ARBA00022884"/>
    </source>
</evidence>
<protein>
    <recommendedName>
        <fullName evidence="7 8">Small ribosomal subunit protein uS3</fullName>
    </recommendedName>
</protein>
<evidence type="ECO:0000259" key="10">
    <source>
        <dbReference type="PROSITE" id="PS50823"/>
    </source>
</evidence>
<dbReference type="GO" id="GO:0003729">
    <property type="term" value="F:mRNA binding"/>
    <property type="evidence" value="ECO:0007669"/>
    <property type="project" value="UniProtKB-UniRule"/>
</dbReference>
<dbReference type="EMBL" id="MNYR01000006">
    <property type="protein sequence ID" value="OIP56768.1"/>
    <property type="molecule type" value="Genomic_DNA"/>
</dbReference>
<comment type="function">
    <text evidence="6 8">Binds the lower part of the 30S subunit head. Binds mRNA in the 70S ribosome, positioning it for translation.</text>
</comment>
<dbReference type="PANTHER" id="PTHR11760">
    <property type="entry name" value="30S/40S RIBOSOMAL PROTEIN S3"/>
    <property type="match status" value="1"/>
</dbReference>
<dbReference type="GO" id="GO:0022627">
    <property type="term" value="C:cytosolic small ribosomal subunit"/>
    <property type="evidence" value="ECO:0007669"/>
    <property type="project" value="TreeGrafter"/>
</dbReference>
<dbReference type="InterPro" id="IPR018280">
    <property type="entry name" value="Ribosomal_uS3_CS"/>
</dbReference>
<evidence type="ECO:0000256" key="6">
    <source>
        <dbReference type="ARBA" id="ARBA00024998"/>
    </source>
</evidence>
<dbReference type="PROSITE" id="PS00548">
    <property type="entry name" value="RIBOSOMAL_S3"/>
    <property type="match status" value="1"/>
</dbReference>
<evidence type="ECO:0000256" key="2">
    <source>
        <dbReference type="ARBA" id="ARBA00022730"/>
    </source>
</evidence>
<evidence type="ECO:0000256" key="4">
    <source>
        <dbReference type="ARBA" id="ARBA00022980"/>
    </source>
</evidence>
<sequence length="220" mass="24784">MGHKVNPKIFRIKVSKTWNSKWFRDKFYAVSLQTDVVIRKYLESKLREASLEKVIIDRTADTIEITIYTARPGVIIGRGGAGVDELKNHIIKNIIKSKKTKVNINIKEVSKPNLSANIVAINIALDLEKRMPFRRVMKKYIENIIKTGAQGVKIVVSGRLGGAEIARTEKLTAGKIPLNTIRADIDYARTAARTTYGAIGVKVWIYKGEFFGDNHEDTEK</sequence>
<evidence type="ECO:0000313" key="11">
    <source>
        <dbReference type="EMBL" id="OIP56768.1"/>
    </source>
</evidence>
<dbReference type="PROSITE" id="PS50823">
    <property type="entry name" value="KH_TYPE_2"/>
    <property type="match status" value="1"/>
</dbReference>
<dbReference type="Pfam" id="PF00189">
    <property type="entry name" value="Ribosomal_S3_C"/>
    <property type="match status" value="1"/>
</dbReference>
<dbReference type="InterPro" id="IPR015946">
    <property type="entry name" value="KH_dom-like_a/b"/>
</dbReference>
<dbReference type="Gene3D" id="3.30.1140.32">
    <property type="entry name" value="Ribosomal protein S3, C-terminal domain"/>
    <property type="match status" value="1"/>
</dbReference>
<evidence type="ECO:0000256" key="1">
    <source>
        <dbReference type="ARBA" id="ARBA00010761"/>
    </source>
</evidence>
<reference evidence="11 12" key="1">
    <citation type="journal article" date="2016" name="Environ. Microbiol.">
        <title>Genomic resolution of a cold subsurface aquifer community provides metabolic insights for novel microbes adapted to high CO concentrations.</title>
        <authorList>
            <person name="Probst A.J."/>
            <person name="Castelle C.J."/>
            <person name="Singh A."/>
            <person name="Brown C.T."/>
            <person name="Anantharaman K."/>
            <person name="Sharon I."/>
            <person name="Hug L.A."/>
            <person name="Burstein D."/>
            <person name="Emerson J.B."/>
            <person name="Thomas B.C."/>
            <person name="Banfield J.F."/>
        </authorList>
    </citation>
    <scope>NUCLEOTIDE SEQUENCE [LARGE SCALE GENOMIC DNA]</scope>
    <source>
        <strain evidence="11">CG2_30_39_24</strain>
    </source>
</reference>
<dbReference type="InterPro" id="IPR004044">
    <property type="entry name" value="KH_dom_type_2"/>
</dbReference>
<dbReference type="SUPFAM" id="SSF54821">
    <property type="entry name" value="Ribosomal protein S3 C-terminal domain"/>
    <property type="match status" value="1"/>
</dbReference>
<evidence type="ECO:0000256" key="7">
    <source>
        <dbReference type="ARBA" id="ARBA00035257"/>
    </source>
</evidence>